<evidence type="ECO:0000313" key="9">
    <source>
        <dbReference type="Proteomes" id="UP000215595"/>
    </source>
</evidence>
<protein>
    <submittedName>
        <fullName evidence="8">MFS transporter</fullName>
    </submittedName>
</protein>
<dbReference type="InterPro" id="IPR011701">
    <property type="entry name" value="MFS"/>
</dbReference>
<evidence type="ECO:0000256" key="5">
    <source>
        <dbReference type="ARBA" id="ARBA00023136"/>
    </source>
</evidence>
<dbReference type="InterPro" id="IPR036259">
    <property type="entry name" value="MFS_trans_sf"/>
</dbReference>
<feature type="domain" description="Major facilitator superfamily (MFS) profile" evidence="7">
    <location>
        <begin position="19"/>
        <end position="431"/>
    </location>
</feature>
<name>A0A258FTM2_9CAUL</name>
<keyword evidence="3 6" id="KW-0812">Transmembrane</keyword>
<evidence type="ECO:0000256" key="2">
    <source>
        <dbReference type="ARBA" id="ARBA00022448"/>
    </source>
</evidence>
<feature type="transmembrane region" description="Helical" evidence="6">
    <location>
        <begin position="145"/>
        <end position="168"/>
    </location>
</feature>
<dbReference type="CDD" id="cd17328">
    <property type="entry name" value="MFS_spinster_like"/>
    <property type="match status" value="1"/>
</dbReference>
<gene>
    <name evidence="8" type="ORF">B7Z01_02095</name>
</gene>
<dbReference type="Gene3D" id="1.20.1250.20">
    <property type="entry name" value="MFS general substrate transporter like domains"/>
    <property type="match status" value="2"/>
</dbReference>
<reference evidence="8 9" key="1">
    <citation type="submission" date="2017-03" db="EMBL/GenBank/DDBJ databases">
        <title>Lifting the veil on microbial sulfur biogeochemistry in mining wastewaters.</title>
        <authorList>
            <person name="Kantor R.S."/>
            <person name="Colenbrander Nelson T."/>
            <person name="Marshall S."/>
            <person name="Bennett D."/>
            <person name="Apte S."/>
            <person name="Camacho D."/>
            <person name="Thomas B.C."/>
            <person name="Warren L.A."/>
            <person name="Banfield J.F."/>
        </authorList>
    </citation>
    <scope>NUCLEOTIDE SEQUENCE [LARGE SCALE GENOMIC DNA]</scope>
    <source>
        <strain evidence="8">32-69-9</strain>
    </source>
</reference>
<keyword evidence="4 6" id="KW-1133">Transmembrane helix</keyword>
<dbReference type="InterPro" id="IPR044770">
    <property type="entry name" value="MFS_spinster-like"/>
</dbReference>
<dbReference type="Pfam" id="PF07690">
    <property type="entry name" value="MFS_1"/>
    <property type="match status" value="1"/>
</dbReference>
<evidence type="ECO:0000256" key="4">
    <source>
        <dbReference type="ARBA" id="ARBA00022989"/>
    </source>
</evidence>
<dbReference type="GO" id="GO:0022857">
    <property type="term" value="F:transmembrane transporter activity"/>
    <property type="evidence" value="ECO:0007669"/>
    <property type="project" value="InterPro"/>
</dbReference>
<comment type="caution">
    <text evidence="8">The sequence shown here is derived from an EMBL/GenBank/DDBJ whole genome shotgun (WGS) entry which is preliminary data.</text>
</comment>
<dbReference type="GO" id="GO:0016020">
    <property type="term" value="C:membrane"/>
    <property type="evidence" value="ECO:0007669"/>
    <property type="project" value="UniProtKB-SubCell"/>
</dbReference>
<feature type="transmembrane region" description="Helical" evidence="6">
    <location>
        <begin position="369"/>
        <end position="389"/>
    </location>
</feature>
<dbReference type="InterPro" id="IPR020846">
    <property type="entry name" value="MFS_dom"/>
</dbReference>
<evidence type="ECO:0000256" key="3">
    <source>
        <dbReference type="ARBA" id="ARBA00022692"/>
    </source>
</evidence>
<feature type="transmembrane region" description="Helical" evidence="6">
    <location>
        <begin position="174"/>
        <end position="194"/>
    </location>
</feature>
<comment type="subcellular location">
    <subcellularLocation>
        <location evidence="1">Membrane</location>
        <topology evidence="1">Multi-pass membrane protein</topology>
    </subcellularLocation>
</comment>
<dbReference type="EMBL" id="NCEB01000003">
    <property type="protein sequence ID" value="OYX35706.1"/>
    <property type="molecule type" value="Genomic_DNA"/>
</dbReference>
<accession>A0A258FTM2</accession>
<keyword evidence="5 6" id="KW-0472">Membrane</keyword>
<feature type="transmembrane region" description="Helical" evidence="6">
    <location>
        <begin position="17"/>
        <end position="43"/>
    </location>
</feature>
<feature type="transmembrane region" description="Helical" evidence="6">
    <location>
        <begin position="335"/>
        <end position="357"/>
    </location>
</feature>
<dbReference type="Proteomes" id="UP000215595">
    <property type="component" value="Unassembled WGS sequence"/>
</dbReference>
<dbReference type="PANTHER" id="PTHR23505">
    <property type="entry name" value="SPINSTER"/>
    <property type="match status" value="1"/>
</dbReference>
<proteinExistence type="predicted"/>
<evidence type="ECO:0000256" key="6">
    <source>
        <dbReference type="SAM" id="Phobius"/>
    </source>
</evidence>
<dbReference type="AlphaFoldDB" id="A0A258FTM2"/>
<evidence type="ECO:0000259" key="7">
    <source>
        <dbReference type="PROSITE" id="PS50850"/>
    </source>
</evidence>
<evidence type="ECO:0000256" key="1">
    <source>
        <dbReference type="ARBA" id="ARBA00004141"/>
    </source>
</evidence>
<feature type="transmembrane region" description="Helical" evidence="6">
    <location>
        <begin position="274"/>
        <end position="295"/>
    </location>
</feature>
<feature type="transmembrane region" description="Helical" evidence="6">
    <location>
        <begin position="409"/>
        <end position="427"/>
    </location>
</feature>
<dbReference type="SUPFAM" id="SSF103473">
    <property type="entry name" value="MFS general substrate transporter"/>
    <property type="match status" value="1"/>
</dbReference>
<keyword evidence="2" id="KW-0813">Transport</keyword>
<feature type="transmembrane region" description="Helical" evidence="6">
    <location>
        <begin position="307"/>
        <end position="329"/>
    </location>
</feature>
<evidence type="ECO:0000313" key="8">
    <source>
        <dbReference type="EMBL" id="OYX35706.1"/>
    </source>
</evidence>
<sequence>MTTAAAPTPLERPAYRVYVLGLLTVVYTFNFIDRQVLAILAPYIQAEMNFTDSQLGLLGGPAFAVVYSTLALPIAWLADRISRTSIIATSLAVWSGFTALCGLATGFTFLFGARMGVGVGEAGGVAPSYSLVADYFPKAQRARALAVYSFGVSIGTALGYLFGGLLAAAIDWRAAFIVLGLAGVLLAPIVKLTIKDPERGRFDREPVPEGVIATPAPAQKAASFGEVWAILLKKPSFWFLGFGAACSSVYGYGAAFWLPSFFQRSMGMEGAERAWYMAGIAFFGGTIGIWLGGWLADKLGRGVKRSAYPLVPAVGFIIAVPLFFLAMNVEDKRTAFLLFLIPQALSLAWLGPLITAVQHLVPSHMRSTASASFLLINNLVGIGLGIYLLGAVSEYLTPRFGEEALRYSLYVGQWFYGLAAILLFISARSLRRDWVD</sequence>
<organism evidence="8 9">
    <name type="scientific">Brevundimonas subvibrioides</name>
    <dbReference type="NCBI Taxonomy" id="74313"/>
    <lineage>
        <taxon>Bacteria</taxon>
        <taxon>Pseudomonadati</taxon>
        <taxon>Pseudomonadota</taxon>
        <taxon>Alphaproteobacteria</taxon>
        <taxon>Caulobacterales</taxon>
        <taxon>Caulobacteraceae</taxon>
        <taxon>Brevundimonas</taxon>
    </lineage>
</organism>
<feature type="transmembrane region" description="Helical" evidence="6">
    <location>
        <begin position="84"/>
        <end position="111"/>
    </location>
</feature>
<feature type="transmembrane region" description="Helical" evidence="6">
    <location>
        <begin position="55"/>
        <end position="78"/>
    </location>
</feature>
<dbReference type="PROSITE" id="PS50850">
    <property type="entry name" value="MFS"/>
    <property type="match status" value="1"/>
</dbReference>
<dbReference type="PANTHER" id="PTHR23505:SF79">
    <property type="entry name" value="PROTEIN SPINSTER"/>
    <property type="match status" value="1"/>
</dbReference>
<feature type="transmembrane region" description="Helical" evidence="6">
    <location>
        <begin position="237"/>
        <end position="262"/>
    </location>
</feature>